<dbReference type="RefSeq" id="YP_009268259.1">
    <property type="nucleotide sequence ID" value="NC_030629.1"/>
</dbReference>
<keyword evidence="1" id="KW-1133">Transmembrane helix</keyword>
<feature type="transmembrane region" description="Helical" evidence="1">
    <location>
        <begin position="45"/>
        <end position="63"/>
    </location>
</feature>
<dbReference type="AlphaFoldDB" id="A0A1A8H2K3"/>
<name>A0A1A8H2K3_9CHLO</name>
<proteinExistence type="predicted"/>
<dbReference type="EMBL" id="LT593849">
    <property type="protein sequence ID" value="SBQ76965.1"/>
    <property type="molecule type" value="Genomic_DNA"/>
</dbReference>
<accession>A0A1A8H2K3</accession>
<organism evidence="3">
    <name type="scientific">Ostreobium quekettii</name>
    <dbReference type="NCBI Taxonomy" id="121088"/>
    <lineage>
        <taxon>Eukaryota</taxon>
        <taxon>Viridiplantae</taxon>
        <taxon>Chlorophyta</taxon>
        <taxon>core chlorophytes</taxon>
        <taxon>Ulvophyceae</taxon>
        <taxon>TCBD clade</taxon>
        <taxon>Bryopsidales</taxon>
        <taxon>Ostreobineae</taxon>
        <taxon>Ostreobiaceae</taxon>
        <taxon>Ostreobium</taxon>
    </lineage>
</organism>
<evidence type="ECO:0000256" key="2">
    <source>
        <dbReference type="SAM" id="SignalP"/>
    </source>
</evidence>
<keyword evidence="2" id="KW-0732">Signal</keyword>
<evidence type="ECO:0000313" key="3">
    <source>
        <dbReference type="EMBL" id="SBQ76965.1"/>
    </source>
</evidence>
<feature type="signal peptide" evidence="2">
    <location>
        <begin position="1"/>
        <end position="22"/>
    </location>
</feature>
<evidence type="ECO:0000256" key="1">
    <source>
        <dbReference type="SAM" id="Phobius"/>
    </source>
</evidence>
<protein>
    <recommendedName>
        <fullName evidence="4">Protein-export membrane protein secG</fullName>
    </recommendedName>
</protein>
<keyword evidence="1" id="KW-0812">Transmembrane</keyword>
<sequence>MFRTRAILALIIILLIAPQTPKENFLLTEFHESGLFSNYAESKRFLNWLTWFTIFLFLLTHLIK</sequence>
<dbReference type="GeneID" id="29200468"/>
<reference evidence="3" key="1">
    <citation type="submission" date="2016-04" db="EMBL/GenBank/DDBJ databases">
        <authorList>
            <person name="Evans L.H."/>
            <person name="Alamgir A."/>
            <person name="Owens N."/>
            <person name="Weber N.D."/>
            <person name="Virtaneva K."/>
            <person name="Barbian K."/>
            <person name="Babar A."/>
            <person name="Rosenke K."/>
        </authorList>
    </citation>
    <scope>NUCLEOTIDE SEQUENCE</scope>
</reference>
<keyword evidence="1" id="KW-0472">Membrane</keyword>
<gene>
    <name evidence="3" type="primary">ycf47</name>
    <name evidence="3" type="ORF">BN5726_20</name>
</gene>
<feature type="chain" id="PRO_5008370978" description="Protein-export membrane protein secG" evidence="2">
    <location>
        <begin position="23"/>
        <end position="64"/>
    </location>
</feature>
<reference evidence="3" key="2">
    <citation type="submission" date="2016-08" db="EMBL/GenBank/DDBJ databases">
        <authorList>
            <person name="Seilhamer J.J."/>
        </authorList>
    </citation>
    <scope>NUCLEOTIDE SEQUENCE</scope>
</reference>
<evidence type="ECO:0008006" key="4">
    <source>
        <dbReference type="Google" id="ProtNLM"/>
    </source>
</evidence>